<keyword evidence="3" id="KW-1185">Reference proteome</keyword>
<dbReference type="OrthoDB" id="9951310at2"/>
<dbReference type="RefSeq" id="WP_145212134.1">
    <property type="nucleotide sequence ID" value="NZ_CP036269.1"/>
</dbReference>
<dbReference type="AlphaFoldDB" id="A0A517RBA1"/>
<sequence length="96" mass="11640">MPYSAQQKHSQWVGLHKAAKQRFKSRWFLADRREVFVHALSIAQEHSDVDDPVELRQIVLDDVRDRMGLTWIALLWWLLPKLTEWFVIWWLENRNS</sequence>
<evidence type="ECO:0000313" key="2">
    <source>
        <dbReference type="EMBL" id="QDT41093.1"/>
    </source>
</evidence>
<keyword evidence="1" id="KW-0472">Membrane</keyword>
<organism evidence="2 3">
    <name type="scientific">Gimesia alba</name>
    <dbReference type="NCBI Taxonomy" id="2527973"/>
    <lineage>
        <taxon>Bacteria</taxon>
        <taxon>Pseudomonadati</taxon>
        <taxon>Planctomycetota</taxon>
        <taxon>Planctomycetia</taxon>
        <taxon>Planctomycetales</taxon>
        <taxon>Planctomycetaceae</taxon>
        <taxon>Gimesia</taxon>
    </lineage>
</organism>
<dbReference type="Proteomes" id="UP000317171">
    <property type="component" value="Chromosome"/>
</dbReference>
<keyword evidence="1" id="KW-0812">Transmembrane</keyword>
<gene>
    <name evidence="2" type="ORF">Pan241w_11520</name>
</gene>
<evidence type="ECO:0000256" key="1">
    <source>
        <dbReference type="SAM" id="Phobius"/>
    </source>
</evidence>
<evidence type="ECO:0000313" key="3">
    <source>
        <dbReference type="Proteomes" id="UP000317171"/>
    </source>
</evidence>
<feature type="transmembrane region" description="Helical" evidence="1">
    <location>
        <begin position="69"/>
        <end position="91"/>
    </location>
</feature>
<reference evidence="2 3" key="1">
    <citation type="submission" date="2019-02" db="EMBL/GenBank/DDBJ databases">
        <title>Deep-cultivation of Planctomycetes and their phenomic and genomic characterization uncovers novel biology.</title>
        <authorList>
            <person name="Wiegand S."/>
            <person name="Jogler M."/>
            <person name="Boedeker C."/>
            <person name="Pinto D."/>
            <person name="Vollmers J."/>
            <person name="Rivas-Marin E."/>
            <person name="Kohn T."/>
            <person name="Peeters S.H."/>
            <person name="Heuer A."/>
            <person name="Rast P."/>
            <person name="Oberbeckmann S."/>
            <person name="Bunk B."/>
            <person name="Jeske O."/>
            <person name="Meyerdierks A."/>
            <person name="Storesund J.E."/>
            <person name="Kallscheuer N."/>
            <person name="Luecker S."/>
            <person name="Lage O.M."/>
            <person name="Pohl T."/>
            <person name="Merkel B.J."/>
            <person name="Hornburger P."/>
            <person name="Mueller R.-W."/>
            <person name="Bruemmer F."/>
            <person name="Labrenz M."/>
            <person name="Spormann A.M."/>
            <person name="Op den Camp H."/>
            <person name="Overmann J."/>
            <person name="Amann R."/>
            <person name="Jetten M.S.M."/>
            <person name="Mascher T."/>
            <person name="Medema M.H."/>
            <person name="Devos D.P."/>
            <person name="Kaster A.-K."/>
            <person name="Ovreas L."/>
            <person name="Rohde M."/>
            <person name="Galperin M.Y."/>
            <person name="Jogler C."/>
        </authorList>
    </citation>
    <scope>NUCLEOTIDE SEQUENCE [LARGE SCALE GENOMIC DNA]</scope>
    <source>
        <strain evidence="2 3">Pan241w</strain>
    </source>
</reference>
<keyword evidence="1" id="KW-1133">Transmembrane helix</keyword>
<protein>
    <submittedName>
        <fullName evidence="2">Uncharacterized protein</fullName>
    </submittedName>
</protein>
<accession>A0A517RBA1</accession>
<dbReference type="EMBL" id="CP036269">
    <property type="protein sequence ID" value="QDT41093.1"/>
    <property type="molecule type" value="Genomic_DNA"/>
</dbReference>
<name>A0A517RBA1_9PLAN</name>
<dbReference type="KEGG" id="gaz:Pan241w_11520"/>
<proteinExistence type="predicted"/>